<sequence length="191" mass="21681">MKTGKTFWRNQPPFYEERGGTLTVRTGPETDYWNNTFYGFKHADGHFRATEVNGDFSFELSFSANYQRLYDQAGAMLFVDGDNWLKCGVEFTDGAMHFSVVVTRDDQSDWSVLKLDRPVDAAVTLRLTRHAEALRVQLLEPDGSWQLVRLCFLRMGETVEVGPMTCSPTGEGLEVSFTRLALGEPISRELH</sequence>
<dbReference type="PIRSF" id="PIRSF022704">
    <property type="entry name" value="UCP022704"/>
    <property type="match status" value="1"/>
</dbReference>
<proteinExistence type="predicted"/>
<dbReference type="Gene3D" id="2.60.120.200">
    <property type="match status" value="1"/>
</dbReference>
<accession>A0A1E5XQY6</accession>
<protein>
    <recommendedName>
        <fullName evidence="3">Regulation of enolase 1</fullName>
    </recommendedName>
</protein>
<dbReference type="SUPFAM" id="SSF49899">
    <property type="entry name" value="Concanavalin A-like lectins/glucanases"/>
    <property type="match status" value="1"/>
</dbReference>
<reference evidence="1 2" key="1">
    <citation type="journal article" date="2015" name="Genome Announc.">
        <title>Genome Assemblies of Three Soil-Associated Devosia species: D. insulae, D. limi, and D. soli.</title>
        <authorList>
            <person name="Hassan Y.I."/>
            <person name="Lepp D."/>
            <person name="Zhou T."/>
        </authorList>
    </citation>
    <scope>NUCLEOTIDE SEQUENCE [LARGE SCALE GENOMIC DNA]</scope>
    <source>
        <strain evidence="1 2">DS-56</strain>
    </source>
</reference>
<dbReference type="Pfam" id="PF07081">
    <property type="entry name" value="DUF1349"/>
    <property type="match status" value="1"/>
</dbReference>
<dbReference type="InterPro" id="IPR009784">
    <property type="entry name" value="DUF1349"/>
</dbReference>
<organism evidence="1 2">
    <name type="scientific">Devosia insulae DS-56</name>
    <dbReference type="NCBI Taxonomy" id="1116389"/>
    <lineage>
        <taxon>Bacteria</taxon>
        <taxon>Pseudomonadati</taxon>
        <taxon>Pseudomonadota</taxon>
        <taxon>Alphaproteobacteria</taxon>
        <taxon>Hyphomicrobiales</taxon>
        <taxon>Devosiaceae</taxon>
        <taxon>Devosia</taxon>
    </lineage>
</organism>
<dbReference type="Proteomes" id="UP000095463">
    <property type="component" value="Unassembled WGS sequence"/>
</dbReference>
<dbReference type="RefSeq" id="WP_069909816.1">
    <property type="nucleotide sequence ID" value="NZ_LAJE02000174.1"/>
</dbReference>
<dbReference type="PANTHER" id="PTHR35332">
    <property type="entry name" value="REGULATION OF ENOLASE PROTEIN 1"/>
    <property type="match status" value="1"/>
</dbReference>
<dbReference type="InterPro" id="IPR013320">
    <property type="entry name" value="ConA-like_dom_sf"/>
</dbReference>
<gene>
    <name evidence="1" type="ORF">VW23_018490</name>
</gene>
<comment type="caution">
    <text evidence="1">The sequence shown here is derived from an EMBL/GenBank/DDBJ whole genome shotgun (WGS) entry which is preliminary data.</text>
</comment>
<evidence type="ECO:0008006" key="3">
    <source>
        <dbReference type="Google" id="ProtNLM"/>
    </source>
</evidence>
<evidence type="ECO:0000313" key="1">
    <source>
        <dbReference type="EMBL" id="OEO30999.1"/>
    </source>
</evidence>
<dbReference type="OrthoDB" id="9814707at2"/>
<dbReference type="AlphaFoldDB" id="A0A1E5XQY6"/>
<evidence type="ECO:0000313" key="2">
    <source>
        <dbReference type="Proteomes" id="UP000095463"/>
    </source>
</evidence>
<dbReference type="InterPro" id="IPR015987">
    <property type="entry name" value="UCP022704"/>
</dbReference>
<name>A0A1E5XQY6_9HYPH</name>
<dbReference type="PANTHER" id="PTHR35332:SF2">
    <property type="entry name" value="REGULATION OF ENOLASE PROTEIN 1"/>
    <property type="match status" value="1"/>
</dbReference>
<keyword evidence="2" id="KW-1185">Reference proteome</keyword>
<dbReference type="EMBL" id="LAJE02000174">
    <property type="protein sequence ID" value="OEO30999.1"/>
    <property type="molecule type" value="Genomic_DNA"/>
</dbReference>